<dbReference type="PROSITE" id="PS00455">
    <property type="entry name" value="AMP_BINDING"/>
    <property type="match status" value="1"/>
</dbReference>
<evidence type="ECO:0000259" key="1">
    <source>
        <dbReference type="Pfam" id="PF00501"/>
    </source>
</evidence>
<evidence type="ECO:0000259" key="2">
    <source>
        <dbReference type="Pfam" id="PF13193"/>
    </source>
</evidence>
<dbReference type="GO" id="GO:0016878">
    <property type="term" value="F:acid-thiol ligase activity"/>
    <property type="evidence" value="ECO:0007669"/>
    <property type="project" value="UniProtKB-ARBA"/>
</dbReference>
<dbReference type="SUPFAM" id="SSF56801">
    <property type="entry name" value="Acetyl-CoA synthetase-like"/>
    <property type="match status" value="1"/>
</dbReference>
<dbReference type="InterPro" id="IPR045851">
    <property type="entry name" value="AMP-bd_C_sf"/>
</dbReference>
<dbReference type="RefSeq" id="WP_200114339.1">
    <property type="nucleotide sequence ID" value="NZ_JAEHOH010000006.1"/>
</dbReference>
<comment type="caution">
    <text evidence="3">The sequence shown here is derived from an EMBL/GenBank/DDBJ whole genome shotgun (WGS) entry which is preliminary data.</text>
</comment>
<sequence length="615" mass="67297">MSDIVARFRSRGFVSPQHGGFDGVQDLRRNAAIRYWYDRSARGRESVSASVLLWQPVQHPIRLQSRRARYRSSSANIWKGTPVLTPHSDFGFIHLLDEKARTHPEAVYATCEGDALDTRTLRSNALRWQQFFEDQGLSAGDRVGLMLNNSFDAIAILFALLRTGLVWLPINPALKGSNLAYLISHAGPRLVIAEASLAEAYLEARAGSDPVHASGSCSGADQDLDSARIPAKDALLVRRLAPSSFSVDLPAERDVSAGPLSVRSSAPAALMYTSGTTGPPKGVIVSHAMMRIAAEGGLIASQGEDGDVFFYWESMGHIGGAQVLLFPLLRDITLAMVPRFSASRFWQQTREARATHIHYLGGILQMLLNQPSSPRDREHPVRVAWGGGCTRETSLAFQQRFGVPTRECYGMTEASSIATVADGSAPGSVGRALPWMRVSIRDGGGTPLPAGEQGEIVLETDVPEAFFSGYFENPEATAAALRCDRLHTGDLGTIDRNGDLFYLGRLTESIRCRGENVSAWEVEHVLLEHPAVSGAAVIGVDAEVGEQDIMAFIEFGVVEPPSYRDVVRWLEPRLARYQLPRYFKTVTAFERTASQRIRKHLLDTGIDGSWDRLGG</sequence>
<keyword evidence="4" id="KW-1185">Reference proteome</keyword>
<dbReference type="Gene3D" id="3.40.50.12780">
    <property type="entry name" value="N-terminal domain of ligase-like"/>
    <property type="match status" value="1"/>
</dbReference>
<dbReference type="AlphaFoldDB" id="A0A934Q5Z7"/>
<evidence type="ECO:0000313" key="3">
    <source>
        <dbReference type="EMBL" id="MBK0418298.1"/>
    </source>
</evidence>
<dbReference type="Pfam" id="PF13193">
    <property type="entry name" value="AMP-binding_C"/>
    <property type="match status" value="1"/>
</dbReference>
<dbReference type="InterPro" id="IPR042099">
    <property type="entry name" value="ANL_N_sf"/>
</dbReference>
<dbReference type="PANTHER" id="PTHR43767">
    <property type="entry name" value="LONG-CHAIN-FATTY-ACID--COA LIGASE"/>
    <property type="match status" value="1"/>
</dbReference>
<protein>
    <submittedName>
        <fullName evidence="3">AMP-binding protein</fullName>
    </submittedName>
</protein>
<gene>
    <name evidence="3" type="ORF">JD276_04540</name>
</gene>
<name>A0A934Q5Z7_9MICO</name>
<dbReference type="InterPro" id="IPR000873">
    <property type="entry name" value="AMP-dep_synth/lig_dom"/>
</dbReference>
<feature type="domain" description="AMP-dependent synthetase/ligase" evidence="1">
    <location>
        <begin position="96"/>
        <end position="470"/>
    </location>
</feature>
<dbReference type="Proteomes" id="UP000608530">
    <property type="component" value="Unassembled WGS sequence"/>
</dbReference>
<evidence type="ECO:0000313" key="4">
    <source>
        <dbReference type="Proteomes" id="UP000608530"/>
    </source>
</evidence>
<feature type="domain" description="AMP-binding enzyme C-terminal" evidence="2">
    <location>
        <begin position="521"/>
        <end position="594"/>
    </location>
</feature>
<dbReference type="Gene3D" id="3.30.300.30">
    <property type="match status" value="1"/>
</dbReference>
<proteinExistence type="predicted"/>
<accession>A0A934Q5Z7</accession>
<reference evidence="3" key="1">
    <citation type="submission" date="2020-12" db="EMBL/GenBank/DDBJ databases">
        <title>Leucobacter sp. CAS1, isolated from Chromium sludge.</title>
        <authorList>
            <person name="Xu Z."/>
        </authorList>
    </citation>
    <scope>NUCLEOTIDE SEQUENCE</scope>
    <source>
        <strain evidence="3">CSA1</strain>
    </source>
</reference>
<dbReference type="InterPro" id="IPR020845">
    <property type="entry name" value="AMP-binding_CS"/>
</dbReference>
<dbReference type="PANTHER" id="PTHR43767:SF1">
    <property type="entry name" value="NONRIBOSOMAL PEPTIDE SYNTHASE PES1 (EUROFUNG)-RELATED"/>
    <property type="match status" value="1"/>
</dbReference>
<organism evidence="3 4">
    <name type="scientific">Leucobacter chromiisoli</name>
    <dbReference type="NCBI Taxonomy" id="2796471"/>
    <lineage>
        <taxon>Bacteria</taxon>
        <taxon>Bacillati</taxon>
        <taxon>Actinomycetota</taxon>
        <taxon>Actinomycetes</taxon>
        <taxon>Micrococcales</taxon>
        <taxon>Microbacteriaceae</taxon>
        <taxon>Leucobacter</taxon>
    </lineage>
</organism>
<dbReference type="EMBL" id="JAEHOH010000006">
    <property type="protein sequence ID" value="MBK0418298.1"/>
    <property type="molecule type" value="Genomic_DNA"/>
</dbReference>
<dbReference type="Pfam" id="PF00501">
    <property type="entry name" value="AMP-binding"/>
    <property type="match status" value="1"/>
</dbReference>
<dbReference type="InterPro" id="IPR050237">
    <property type="entry name" value="ATP-dep_AMP-bd_enzyme"/>
</dbReference>
<dbReference type="InterPro" id="IPR025110">
    <property type="entry name" value="AMP-bd_C"/>
</dbReference>